<dbReference type="Gene3D" id="3.40.50.300">
    <property type="entry name" value="P-loop containing nucleotide triphosphate hydrolases"/>
    <property type="match status" value="1"/>
</dbReference>
<dbReference type="InterPro" id="IPR005895">
    <property type="entry name" value="ABC_transptr_haem_export_CcmA"/>
</dbReference>
<dbReference type="PANTHER" id="PTHR43499:SF1">
    <property type="entry name" value="ABC TRANSPORTER I FAMILY MEMBER 1"/>
    <property type="match status" value="1"/>
</dbReference>
<reference evidence="8 9" key="1">
    <citation type="submission" date="2023-07" db="EMBL/GenBank/DDBJ databases">
        <title>Sorghum-associated microbial communities from plants grown in Nebraska, USA.</title>
        <authorList>
            <person name="Schachtman D."/>
        </authorList>
    </citation>
    <scope>NUCLEOTIDE SEQUENCE [LARGE SCALE GENOMIC DNA]</scope>
    <source>
        <strain evidence="8 9">CC60</strain>
    </source>
</reference>
<dbReference type="Pfam" id="PF00005">
    <property type="entry name" value="ABC_tran"/>
    <property type="match status" value="1"/>
</dbReference>
<evidence type="ECO:0000256" key="6">
    <source>
        <dbReference type="ARBA" id="ARBA00023136"/>
    </source>
</evidence>
<evidence type="ECO:0000256" key="2">
    <source>
        <dbReference type="ARBA" id="ARBA00022741"/>
    </source>
</evidence>
<keyword evidence="4" id="KW-0067">ATP-binding</keyword>
<evidence type="ECO:0000313" key="8">
    <source>
        <dbReference type="EMBL" id="MDQ0007934.1"/>
    </source>
</evidence>
<name>A0ABT9SSH4_9GAMM</name>
<dbReference type="PROSITE" id="PS00211">
    <property type="entry name" value="ABC_TRANSPORTER_1"/>
    <property type="match status" value="1"/>
</dbReference>
<dbReference type="Proteomes" id="UP001237737">
    <property type="component" value="Unassembled WGS sequence"/>
</dbReference>
<evidence type="ECO:0000256" key="5">
    <source>
        <dbReference type="ARBA" id="ARBA00022967"/>
    </source>
</evidence>
<evidence type="ECO:0000256" key="3">
    <source>
        <dbReference type="ARBA" id="ARBA00022748"/>
    </source>
</evidence>
<dbReference type="InterPro" id="IPR003593">
    <property type="entry name" value="AAA+_ATPase"/>
</dbReference>
<protein>
    <submittedName>
        <fullName evidence="8">Heme exporter protein A</fullName>
    </submittedName>
</protein>
<dbReference type="PROSITE" id="PS50893">
    <property type="entry name" value="ABC_TRANSPORTER_2"/>
    <property type="match status" value="1"/>
</dbReference>
<dbReference type="InterPro" id="IPR027417">
    <property type="entry name" value="P-loop_NTPase"/>
</dbReference>
<dbReference type="NCBIfam" id="TIGR01189">
    <property type="entry name" value="ccmA"/>
    <property type="match status" value="1"/>
</dbReference>
<comment type="caution">
    <text evidence="8">The sequence shown here is derived from an EMBL/GenBank/DDBJ whole genome shotgun (WGS) entry which is preliminary data.</text>
</comment>
<gene>
    <name evidence="8" type="ORF">J2T07_000093</name>
</gene>
<evidence type="ECO:0000259" key="7">
    <source>
        <dbReference type="PROSITE" id="PS50893"/>
    </source>
</evidence>
<feature type="domain" description="ABC transporter" evidence="7">
    <location>
        <begin position="23"/>
        <end position="221"/>
    </location>
</feature>
<keyword evidence="9" id="KW-1185">Reference proteome</keyword>
<dbReference type="InterPro" id="IPR003439">
    <property type="entry name" value="ABC_transporter-like_ATP-bd"/>
</dbReference>
<evidence type="ECO:0000313" key="9">
    <source>
        <dbReference type="Proteomes" id="UP001237737"/>
    </source>
</evidence>
<dbReference type="SMART" id="SM00382">
    <property type="entry name" value="AAA"/>
    <property type="match status" value="1"/>
</dbReference>
<dbReference type="EMBL" id="JAUSSK010000001">
    <property type="protein sequence ID" value="MDQ0007934.1"/>
    <property type="molecule type" value="Genomic_DNA"/>
</dbReference>
<proteinExistence type="predicted"/>
<evidence type="ECO:0000256" key="1">
    <source>
        <dbReference type="ARBA" id="ARBA00022448"/>
    </source>
</evidence>
<keyword evidence="5" id="KW-1278">Translocase</keyword>
<dbReference type="NCBIfam" id="NF010061">
    <property type="entry name" value="PRK13538.1"/>
    <property type="match status" value="1"/>
</dbReference>
<keyword evidence="6" id="KW-0472">Membrane</keyword>
<keyword evidence="1" id="KW-0813">Transport</keyword>
<organism evidence="8 9">
    <name type="scientific">Luteibacter jiangsuensis</name>
    <dbReference type="NCBI Taxonomy" id="637577"/>
    <lineage>
        <taxon>Bacteria</taxon>
        <taxon>Pseudomonadati</taxon>
        <taxon>Pseudomonadota</taxon>
        <taxon>Gammaproteobacteria</taxon>
        <taxon>Lysobacterales</taxon>
        <taxon>Rhodanobacteraceae</taxon>
        <taxon>Luteibacter</taxon>
    </lineage>
</organism>
<dbReference type="InterPro" id="IPR017871">
    <property type="entry name" value="ABC_transporter-like_CS"/>
</dbReference>
<sequence>MDIRAAARNNRGMTVATEPPILLEARALGFFRQDEPVFGPLDFALHAGEIALVEGDNGSGKTTLMRVLTGMLRPGEGEVRVEGATFSLDTMAGTVVFLGHHLGLKFDLSPRENLAVSAGLYGLREGVDAGAALAEVGLAGFEDEPVRRLSAGQKKRAALARLLLVPARIWLLDEPYANLDREGIALVNRLLERHTARGGAALVTSHGAVSFAGGEPRRIRLHA</sequence>
<accession>A0ABT9SSH4</accession>
<evidence type="ECO:0000256" key="4">
    <source>
        <dbReference type="ARBA" id="ARBA00022840"/>
    </source>
</evidence>
<dbReference type="PANTHER" id="PTHR43499">
    <property type="entry name" value="ABC TRANSPORTER I FAMILY MEMBER 1"/>
    <property type="match status" value="1"/>
</dbReference>
<keyword evidence="3" id="KW-0201">Cytochrome c-type biogenesis</keyword>
<keyword evidence="2" id="KW-0547">Nucleotide-binding</keyword>
<dbReference type="SUPFAM" id="SSF52540">
    <property type="entry name" value="P-loop containing nucleoside triphosphate hydrolases"/>
    <property type="match status" value="1"/>
</dbReference>